<sequence>MEKLRHTQSLIMILLVLLLAAASSGHAHSVQGEERNASCVCEVNSSIWAFPVTKYDVVTQVLQNCQDSLQKLQTQTVTGAKTVPEMEATLNNVTKRLKRFQYLNNQGLYNALHLKQLSQEIQQLHDTMNNVDLDKPGGEAQRISTELQKFQEDVNKMYRKNVFNLETMREKLRSLNNRVQNCRTIPQDFRSSCYDRMMRNISAPVVIKMNPFSSSYIAGAWGHDIDTDGEETYWIQPLASGHRLGISLRFYQTYEDFMAERNHRDESLANSYTHANAIQGPGTIIFKGVVYYQCYNLPELCAFDLKTKQVERLTLPDAGFNNKFPYCYYNCFDWTDINLSVDDKGLWVMYATEANHGNMVVSRVDIEGFNVTHTWKTRLFKRSVTNTFIVCGVLYATRYINTYKEEVFYAFDTTTGMEDNMLSIPMEKVAAGIANLHYNPTDMRLYMYNGGYMLAYQAYF</sequence>
<evidence type="ECO:0000256" key="5">
    <source>
        <dbReference type="SAM" id="SignalP"/>
    </source>
</evidence>
<dbReference type="STRING" id="7998.ENSIPUP00000020557"/>
<gene>
    <name evidence="8" type="primary">LOC108268947</name>
</gene>
<dbReference type="OrthoDB" id="8626508at2759"/>
<evidence type="ECO:0000256" key="3">
    <source>
        <dbReference type="PROSITE-ProRule" id="PRU00446"/>
    </source>
</evidence>
<accession>A0A2D0RH07</accession>
<dbReference type="PROSITE" id="PS51132">
    <property type="entry name" value="OLF"/>
    <property type="match status" value="1"/>
</dbReference>
<dbReference type="Proteomes" id="UP000221080">
    <property type="component" value="Chromosome 8"/>
</dbReference>
<reference evidence="7" key="1">
    <citation type="journal article" date="2016" name="Nat. Commun.">
        <title>The channel catfish genome sequence provides insights into the evolution of scale formation in teleosts.</title>
        <authorList>
            <person name="Liu Z."/>
            <person name="Liu S."/>
            <person name="Yao J."/>
            <person name="Bao L."/>
            <person name="Zhang J."/>
            <person name="Li Y."/>
            <person name="Jiang C."/>
            <person name="Sun L."/>
            <person name="Wang R."/>
            <person name="Zhang Y."/>
            <person name="Zhou T."/>
            <person name="Zeng Q."/>
            <person name="Fu Q."/>
            <person name="Gao S."/>
            <person name="Li N."/>
            <person name="Koren S."/>
            <person name="Jiang Y."/>
            <person name="Zimin A."/>
            <person name="Xu P."/>
            <person name="Phillippy A.M."/>
            <person name="Geng X."/>
            <person name="Song L."/>
            <person name="Sun F."/>
            <person name="Li C."/>
            <person name="Wang X."/>
            <person name="Chen A."/>
            <person name="Jin Y."/>
            <person name="Yuan Z."/>
            <person name="Yang Y."/>
            <person name="Tan S."/>
            <person name="Peatman E."/>
            <person name="Lu J."/>
            <person name="Qin Z."/>
            <person name="Dunham R."/>
            <person name="Li Z."/>
            <person name="Sonstegard T."/>
            <person name="Feng J."/>
            <person name="Danzmann R.G."/>
            <person name="Schroeder S."/>
            <person name="Scheffler B."/>
            <person name="Duke M.V."/>
            <person name="Ballard L."/>
            <person name="Kucuktas H."/>
            <person name="Kaltenboeck L."/>
            <person name="Liu H."/>
            <person name="Armbruster J."/>
            <person name="Xie Y."/>
            <person name="Kirby M.L."/>
            <person name="Tian Y."/>
            <person name="Flanagan M.E."/>
            <person name="Mu W."/>
            <person name="Waldbieser G.C."/>
        </authorList>
    </citation>
    <scope>NUCLEOTIDE SEQUENCE [LARGE SCALE GENOMIC DNA]</scope>
    <source>
        <strain evidence="7">SDA103</strain>
    </source>
</reference>
<dbReference type="AlphaFoldDB" id="A0A2D0RH07"/>
<reference evidence="8" key="2">
    <citation type="submission" date="2025-08" db="UniProtKB">
        <authorList>
            <consortium name="RefSeq"/>
        </authorList>
    </citation>
    <scope>IDENTIFICATION</scope>
    <source>
        <tissue evidence="8">Blood</tissue>
    </source>
</reference>
<keyword evidence="4" id="KW-0175">Coiled coil</keyword>
<protein>
    <submittedName>
        <fullName evidence="8">Olfactomedin</fullName>
    </submittedName>
</protein>
<dbReference type="PANTHER" id="PTHR23192">
    <property type="entry name" value="OLFACTOMEDIN-RELATED"/>
    <property type="match status" value="1"/>
</dbReference>
<dbReference type="InterPro" id="IPR050605">
    <property type="entry name" value="Olfactomedin-like_domain"/>
</dbReference>
<keyword evidence="7" id="KW-1185">Reference proteome</keyword>
<dbReference type="OMA" id="CEVNSTM"/>
<evidence type="ECO:0000313" key="7">
    <source>
        <dbReference type="Proteomes" id="UP000221080"/>
    </source>
</evidence>
<dbReference type="InterPro" id="IPR003112">
    <property type="entry name" value="Olfac-like_dom"/>
</dbReference>
<keyword evidence="2" id="KW-0964">Secreted</keyword>
<feature type="chain" id="PRO_5012406748" evidence="5">
    <location>
        <begin position="28"/>
        <end position="460"/>
    </location>
</feature>
<comment type="subcellular location">
    <subcellularLocation>
        <location evidence="1">Secreted</location>
    </subcellularLocation>
</comment>
<dbReference type="RefSeq" id="XP_017329817.1">
    <property type="nucleotide sequence ID" value="XM_017474328.3"/>
</dbReference>
<dbReference type="KEGG" id="ipu:108268947"/>
<keyword evidence="5" id="KW-0732">Signal</keyword>
<evidence type="ECO:0000256" key="4">
    <source>
        <dbReference type="SAM" id="Coils"/>
    </source>
</evidence>
<feature type="signal peptide" evidence="5">
    <location>
        <begin position="1"/>
        <end position="27"/>
    </location>
</feature>
<evidence type="ECO:0000259" key="6">
    <source>
        <dbReference type="PROSITE" id="PS51132"/>
    </source>
</evidence>
<evidence type="ECO:0000256" key="2">
    <source>
        <dbReference type="ARBA" id="ARBA00022525"/>
    </source>
</evidence>
<name>A0A2D0RH07_ICTPU</name>
<dbReference type="GeneID" id="108268947"/>
<proteinExistence type="predicted"/>
<feature type="coiled-coil region" evidence="4">
    <location>
        <begin position="114"/>
        <end position="185"/>
    </location>
</feature>
<comment type="caution">
    <text evidence="3">Lacks conserved residue(s) required for the propagation of feature annotation.</text>
</comment>
<organism evidence="7 8">
    <name type="scientific">Ictalurus punctatus</name>
    <name type="common">Channel catfish</name>
    <name type="synonym">Silurus punctatus</name>
    <dbReference type="NCBI Taxonomy" id="7998"/>
    <lineage>
        <taxon>Eukaryota</taxon>
        <taxon>Metazoa</taxon>
        <taxon>Chordata</taxon>
        <taxon>Craniata</taxon>
        <taxon>Vertebrata</taxon>
        <taxon>Euteleostomi</taxon>
        <taxon>Actinopterygii</taxon>
        <taxon>Neopterygii</taxon>
        <taxon>Teleostei</taxon>
        <taxon>Ostariophysi</taxon>
        <taxon>Siluriformes</taxon>
        <taxon>Ictaluridae</taxon>
        <taxon>Ictalurus</taxon>
    </lineage>
</organism>
<dbReference type="GO" id="GO:0007165">
    <property type="term" value="P:signal transduction"/>
    <property type="evidence" value="ECO:0007669"/>
    <property type="project" value="TreeGrafter"/>
</dbReference>
<dbReference type="GO" id="GO:0005615">
    <property type="term" value="C:extracellular space"/>
    <property type="evidence" value="ECO:0007669"/>
    <property type="project" value="TreeGrafter"/>
</dbReference>
<feature type="domain" description="Olfactomedin-like" evidence="6">
    <location>
        <begin position="192"/>
        <end position="460"/>
    </location>
</feature>
<evidence type="ECO:0000256" key="1">
    <source>
        <dbReference type="ARBA" id="ARBA00004613"/>
    </source>
</evidence>
<dbReference type="SMART" id="SM00284">
    <property type="entry name" value="OLF"/>
    <property type="match status" value="1"/>
</dbReference>
<evidence type="ECO:0000313" key="8">
    <source>
        <dbReference type="RefSeq" id="XP_017329817.1"/>
    </source>
</evidence>
<dbReference type="PANTHER" id="PTHR23192:SF31">
    <property type="entry name" value="OLFACTOMEDIN-4-LIKE"/>
    <property type="match status" value="1"/>
</dbReference>
<dbReference type="Pfam" id="PF02191">
    <property type="entry name" value="OLF"/>
    <property type="match status" value="1"/>
</dbReference>